<feature type="compositionally biased region" description="Polar residues" evidence="1">
    <location>
        <begin position="172"/>
        <end position="191"/>
    </location>
</feature>
<sequence>MKGCDRKPRRVGRAVTTTRKPTTTTRKPTTTTPEPVTTTPEPVTTTAEPVTTTPEPVTTTPEPVTTTAEPVTTTPEPVTTTAEPVTTTAMPESEATTEISSPSQTTPEAINTKLENDTSPDVQPTEEKSSGGAQRLRFCLRCSASADEAASPESMPDDMVVHGTPEGETESSEATNTGRADLSGTSDSNLESDGKELNAARPVDSTADEKPTDAGAAGESSSSEEVENLKGKKSGKSGPFVLKGVKRHVTISQEEEWTKAGHRKRKSA</sequence>
<feature type="region of interest" description="Disordered" evidence="1">
    <location>
        <begin position="1"/>
        <end position="268"/>
    </location>
</feature>
<dbReference type="GeneID" id="9047118"/>
<name>C5KUX9_PERM5</name>
<dbReference type="AlphaFoldDB" id="C5KUX9"/>
<dbReference type="RefSeq" id="XP_002779899.1">
    <property type="nucleotide sequence ID" value="XM_002779853.1"/>
</dbReference>
<evidence type="ECO:0000313" key="2">
    <source>
        <dbReference type="EMBL" id="EER11694.1"/>
    </source>
</evidence>
<feature type="compositionally biased region" description="Polar residues" evidence="1">
    <location>
        <begin position="94"/>
        <end position="109"/>
    </location>
</feature>
<feature type="compositionally biased region" description="Low complexity" evidence="1">
    <location>
        <begin position="143"/>
        <end position="154"/>
    </location>
</feature>
<dbReference type="OrthoDB" id="10652063at2759"/>
<evidence type="ECO:0000256" key="1">
    <source>
        <dbReference type="SAM" id="MobiDB-lite"/>
    </source>
</evidence>
<feature type="compositionally biased region" description="Low complexity" evidence="1">
    <location>
        <begin position="214"/>
        <end position="223"/>
    </location>
</feature>
<accession>C5KUX9</accession>
<dbReference type="EMBL" id="GG676384">
    <property type="protein sequence ID" value="EER11694.1"/>
    <property type="molecule type" value="Genomic_DNA"/>
</dbReference>
<reference evidence="2 3" key="1">
    <citation type="submission" date="2008-07" db="EMBL/GenBank/DDBJ databases">
        <authorList>
            <person name="El-Sayed N."/>
            <person name="Caler E."/>
            <person name="Inman J."/>
            <person name="Amedeo P."/>
            <person name="Hass B."/>
            <person name="Wortman J."/>
        </authorList>
    </citation>
    <scope>NUCLEOTIDE SEQUENCE [LARGE SCALE GENOMIC DNA]</scope>
    <source>
        <strain evidence="3">ATCC 50983 / TXsc</strain>
    </source>
</reference>
<gene>
    <name evidence="2" type="ORF">Pmar_PMAR002297</name>
</gene>
<organism evidence="3">
    <name type="scientific">Perkinsus marinus (strain ATCC 50983 / TXsc)</name>
    <dbReference type="NCBI Taxonomy" id="423536"/>
    <lineage>
        <taxon>Eukaryota</taxon>
        <taxon>Sar</taxon>
        <taxon>Alveolata</taxon>
        <taxon>Perkinsozoa</taxon>
        <taxon>Perkinsea</taxon>
        <taxon>Perkinsida</taxon>
        <taxon>Perkinsidae</taxon>
        <taxon>Perkinsus</taxon>
    </lineage>
</organism>
<protein>
    <submittedName>
        <fullName evidence="2">Integumentary mucin A.1, putative</fullName>
    </submittedName>
</protein>
<keyword evidence="3" id="KW-1185">Reference proteome</keyword>
<evidence type="ECO:0000313" key="3">
    <source>
        <dbReference type="Proteomes" id="UP000007800"/>
    </source>
</evidence>
<feature type="compositionally biased region" description="Low complexity" evidence="1">
    <location>
        <begin position="14"/>
        <end position="89"/>
    </location>
</feature>
<proteinExistence type="predicted"/>
<dbReference type="InParanoid" id="C5KUX9"/>
<dbReference type="Proteomes" id="UP000007800">
    <property type="component" value="Unassembled WGS sequence"/>
</dbReference>